<evidence type="ECO:0000313" key="8">
    <source>
        <dbReference type="EMBL" id="MCE7009432.1"/>
    </source>
</evidence>
<sequence>MGSDRPDLGGSDSAGIFGVLFDRYADALHRYLARRVGDSTADDLLSETFLIALHRRHSYDPSRAAVRTWLYGIATNLIRQHVRAEIRALEIAARASGASVVDGHDSVVAERVDAQATTRRLATALTQLSAGDRDVLLLVSLAGMDSVEVAEALDIPVGTVRSRLHRVRKQLRASIREEGDHA</sequence>
<dbReference type="Pfam" id="PF04542">
    <property type="entry name" value="Sigma70_r2"/>
    <property type="match status" value="1"/>
</dbReference>
<dbReference type="Pfam" id="PF08281">
    <property type="entry name" value="Sigma70_r4_2"/>
    <property type="match status" value="1"/>
</dbReference>
<dbReference type="InterPro" id="IPR036388">
    <property type="entry name" value="WH-like_DNA-bd_sf"/>
</dbReference>
<protein>
    <submittedName>
        <fullName evidence="8">RNA polymerase sigma factor</fullName>
    </submittedName>
</protein>
<dbReference type="RefSeq" id="WP_233730844.1">
    <property type="nucleotide sequence ID" value="NZ_JAJVCN010000003.1"/>
</dbReference>
<keyword evidence="3" id="KW-0731">Sigma factor</keyword>
<dbReference type="PANTHER" id="PTHR43133">
    <property type="entry name" value="RNA POLYMERASE ECF-TYPE SIGMA FACTO"/>
    <property type="match status" value="1"/>
</dbReference>
<organism evidence="8 9">
    <name type="scientific">Kibdelosporangium philippinense</name>
    <dbReference type="NCBI Taxonomy" id="211113"/>
    <lineage>
        <taxon>Bacteria</taxon>
        <taxon>Bacillati</taxon>
        <taxon>Actinomycetota</taxon>
        <taxon>Actinomycetes</taxon>
        <taxon>Pseudonocardiales</taxon>
        <taxon>Pseudonocardiaceae</taxon>
        <taxon>Kibdelosporangium</taxon>
    </lineage>
</organism>
<evidence type="ECO:0000256" key="4">
    <source>
        <dbReference type="ARBA" id="ARBA00023125"/>
    </source>
</evidence>
<dbReference type="InterPro" id="IPR013324">
    <property type="entry name" value="RNA_pol_sigma_r3/r4-like"/>
</dbReference>
<dbReference type="NCBIfam" id="TIGR02937">
    <property type="entry name" value="sigma70-ECF"/>
    <property type="match status" value="1"/>
</dbReference>
<dbReference type="SUPFAM" id="SSF88659">
    <property type="entry name" value="Sigma3 and sigma4 domains of RNA polymerase sigma factors"/>
    <property type="match status" value="1"/>
</dbReference>
<keyword evidence="4" id="KW-0238">DNA-binding</keyword>
<dbReference type="PANTHER" id="PTHR43133:SF8">
    <property type="entry name" value="RNA POLYMERASE SIGMA FACTOR HI_1459-RELATED"/>
    <property type="match status" value="1"/>
</dbReference>
<dbReference type="SUPFAM" id="SSF88946">
    <property type="entry name" value="Sigma2 domain of RNA polymerase sigma factors"/>
    <property type="match status" value="1"/>
</dbReference>
<gene>
    <name evidence="8" type="ORF">LWC34_42450</name>
</gene>
<dbReference type="InterPro" id="IPR039425">
    <property type="entry name" value="RNA_pol_sigma-70-like"/>
</dbReference>
<dbReference type="InterPro" id="IPR007627">
    <property type="entry name" value="RNA_pol_sigma70_r2"/>
</dbReference>
<evidence type="ECO:0000256" key="3">
    <source>
        <dbReference type="ARBA" id="ARBA00023082"/>
    </source>
</evidence>
<feature type="domain" description="RNA polymerase sigma factor 70 region 4 type 2" evidence="7">
    <location>
        <begin position="119"/>
        <end position="171"/>
    </location>
</feature>
<keyword evidence="2" id="KW-0805">Transcription regulation</keyword>
<evidence type="ECO:0000313" key="9">
    <source>
        <dbReference type="Proteomes" id="UP001521150"/>
    </source>
</evidence>
<accession>A0ABS8ZUD5</accession>
<dbReference type="InterPro" id="IPR013249">
    <property type="entry name" value="RNA_pol_sigma70_r4_t2"/>
</dbReference>
<comment type="similarity">
    <text evidence="1">Belongs to the sigma-70 factor family. ECF subfamily.</text>
</comment>
<evidence type="ECO:0000256" key="5">
    <source>
        <dbReference type="ARBA" id="ARBA00023163"/>
    </source>
</evidence>
<name>A0ABS8ZUD5_9PSEU</name>
<evidence type="ECO:0000256" key="1">
    <source>
        <dbReference type="ARBA" id="ARBA00010641"/>
    </source>
</evidence>
<evidence type="ECO:0000256" key="2">
    <source>
        <dbReference type="ARBA" id="ARBA00023015"/>
    </source>
</evidence>
<dbReference type="CDD" id="cd06171">
    <property type="entry name" value="Sigma70_r4"/>
    <property type="match status" value="1"/>
</dbReference>
<dbReference type="InterPro" id="IPR013325">
    <property type="entry name" value="RNA_pol_sigma_r2"/>
</dbReference>
<dbReference type="Gene3D" id="1.10.10.10">
    <property type="entry name" value="Winged helix-like DNA-binding domain superfamily/Winged helix DNA-binding domain"/>
    <property type="match status" value="1"/>
</dbReference>
<evidence type="ECO:0000259" key="6">
    <source>
        <dbReference type="Pfam" id="PF04542"/>
    </source>
</evidence>
<feature type="domain" description="RNA polymerase sigma-70 region 2" evidence="6">
    <location>
        <begin position="20"/>
        <end position="85"/>
    </location>
</feature>
<dbReference type="InterPro" id="IPR014284">
    <property type="entry name" value="RNA_pol_sigma-70_dom"/>
</dbReference>
<dbReference type="Proteomes" id="UP001521150">
    <property type="component" value="Unassembled WGS sequence"/>
</dbReference>
<dbReference type="EMBL" id="JAJVCN010000003">
    <property type="protein sequence ID" value="MCE7009432.1"/>
    <property type="molecule type" value="Genomic_DNA"/>
</dbReference>
<keyword evidence="9" id="KW-1185">Reference proteome</keyword>
<evidence type="ECO:0000259" key="7">
    <source>
        <dbReference type="Pfam" id="PF08281"/>
    </source>
</evidence>
<comment type="caution">
    <text evidence="8">The sequence shown here is derived from an EMBL/GenBank/DDBJ whole genome shotgun (WGS) entry which is preliminary data.</text>
</comment>
<keyword evidence="5" id="KW-0804">Transcription</keyword>
<proteinExistence type="inferred from homology"/>
<dbReference type="Gene3D" id="1.10.1740.10">
    <property type="match status" value="1"/>
</dbReference>
<reference evidence="8 9" key="1">
    <citation type="submission" date="2021-12" db="EMBL/GenBank/DDBJ databases">
        <title>Genome sequence of Kibdelosporangium philippinense ATCC 49844.</title>
        <authorList>
            <person name="Fedorov E.A."/>
            <person name="Omeragic M."/>
            <person name="Shalygina K.F."/>
            <person name="Maclea K.S."/>
        </authorList>
    </citation>
    <scope>NUCLEOTIDE SEQUENCE [LARGE SCALE GENOMIC DNA]</scope>
    <source>
        <strain evidence="8 9">ATCC 49844</strain>
    </source>
</reference>